<keyword evidence="2" id="KW-1185">Reference proteome</keyword>
<evidence type="ECO:0000313" key="1">
    <source>
        <dbReference type="EMBL" id="OQR88664.1"/>
    </source>
</evidence>
<comment type="caution">
    <text evidence="1">The sequence shown here is derived from an EMBL/GenBank/DDBJ whole genome shotgun (WGS) entry which is preliminary data.</text>
</comment>
<gene>
    <name evidence="1" type="ORF">THRCLA_10172</name>
</gene>
<dbReference type="AlphaFoldDB" id="A0A1V9YS62"/>
<dbReference type="OrthoDB" id="74852at2759"/>
<dbReference type="EMBL" id="JNBS01003073">
    <property type="protein sequence ID" value="OQR88664.1"/>
    <property type="molecule type" value="Genomic_DNA"/>
</dbReference>
<protein>
    <submittedName>
        <fullName evidence="1">Uncharacterized protein</fullName>
    </submittedName>
</protein>
<evidence type="ECO:0000313" key="2">
    <source>
        <dbReference type="Proteomes" id="UP000243217"/>
    </source>
</evidence>
<organism evidence="1 2">
    <name type="scientific">Thraustotheca clavata</name>
    <dbReference type="NCBI Taxonomy" id="74557"/>
    <lineage>
        <taxon>Eukaryota</taxon>
        <taxon>Sar</taxon>
        <taxon>Stramenopiles</taxon>
        <taxon>Oomycota</taxon>
        <taxon>Saprolegniomycetes</taxon>
        <taxon>Saprolegniales</taxon>
        <taxon>Achlyaceae</taxon>
        <taxon>Thraustotheca</taxon>
    </lineage>
</organism>
<proteinExistence type="predicted"/>
<dbReference type="Proteomes" id="UP000243217">
    <property type="component" value="Unassembled WGS sequence"/>
</dbReference>
<reference evidence="1 2" key="1">
    <citation type="journal article" date="2014" name="Genome Biol. Evol.">
        <title>The secreted proteins of Achlya hypogyna and Thraustotheca clavata identify the ancestral oomycete secretome and reveal gene acquisitions by horizontal gene transfer.</title>
        <authorList>
            <person name="Misner I."/>
            <person name="Blouin N."/>
            <person name="Leonard G."/>
            <person name="Richards T.A."/>
            <person name="Lane C.E."/>
        </authorList>
    </citation>
    <scope>NUCLEOTIDE SEQUENCE [LARGE SCALE GENOMIC DNA]</scope>
    <source>
        <strain evidence="1 2">ATCC 34112</strain>
    </source>
</reference>
<accession>A0A1V9YS62</accession>
<name>A0A1V9YS62_9STRA</name>
<sequence length="807" mass="90961">MKKMLEVIMQGMADETMKIQASVIEFTANVHRKKKNSFDHEHLQYIYNVFHDVDTILACSAVDDPSRGFLTQFCNALSEYFYASTTQTVDEEGLKIINSCKDLWHRFLDYAHTSESTPDFVLLTCIWRNITRLCTTFRVQLIELEPELATSLLQSISTTIAAQATCLEIELESNDIAINLIKTLRLLIKAYQSIFACFVDYMPQEKYLATLLYVGEISKNIFHKQLKLKRYPEDLFQACEQLVDDVLSLISKTSTQIKEPSSRLSFFYRQKLKECLETPATSTQDFFIVLALLKLYPSDGNTNVQLAKDLDSIFLSYRTVLNTLSSPRKSYIMEYLIDSIIHLVFVAPPSSSVYKLQLQVLSYSFHENIYQQVLCQHVWRGAFCSIWKEGSKLSRGGDQFINCLFKILSTPSNLQVRARNAILDLLANCFDVFTKSQRAKCMHGISMAIESICNDGPDHEATPSLFANLDLLYHLIGARSAIQCFSEPEFIQTHLTSSVECLGAAVDILCQGTDGDRSLENALWRIIDGTLLICRAILLSVEFPAEHPQSESINKVTSCINTVVVGVVDLLSTAIPQSKSTGSRVLESCIEIIIHEFQPSVKQNVNNQYIALLQSTVRIVSAQKWLHFHITKWLRYFVSVQIPQDASEDNLVVANLLCEIFTKLLAYPSPWPVIALTLEAIQVFLSTSNVADTTLDCIHTLLLKHSTMLHEYFTLIQSPNLPQNNLSDRLSQLVLDQDSTFETTMSSISIRVSPSVPAAKRPPTIDDLLQTCLAIKKFKPSKNPRIEAAYTAAATALDSLLNLHSQL</sequence>